<name>A0A9Q9ELS6_9PEZI</name>
<protein>
    <recommendedName>
        <fullName evidence="4">G-patch domain-containing protein</fullName>
    </recommendedName>
</protein>
<reference evidence="2" key="1">
    <citation type="submission" date="2022-06" db="EMBL/GenBank/DDBJ databases">
        <title>Complete genome sequences of two strains of the flax pathogen Septoria linicola.</title>
        <authorList>
            <person name="Lapalu N."/>
            <person name="Simon A."/>
            <person name="Demenou B."/>
            <person name="Paumier D."/>
            <person name="Guillot M.-P."/>
            <person name="Gout L."/>
            <person name="Valade R."/>
        </authorList>
    </citation>
    <scope>NUCLEOTIDE SEQUENCE</scope>
    <source>
        <strain evidence="2">SE15195</strain>
    </source>
</reference>
<feature type="compositionally biased region" description="Basic and acidic residues" evidence="1">
    <location>
        <begin position="124"/>
        <end position="136"/>
    </location>
</feature>
<evidence type="ECO:0000256" key="1">
    <source>
        <dbReference type="SAM" id="MobiDB-lite"/>
    </source>
</evidence>
<proteinExistence type="predicted"/>
<evidence type="ECO:0000313" key="2">
    <source>
        <dbReference type="EMBL" id="USW53733.1"/>
    </source>
</evidence>
<keyword evidence="3" id="KW-1185">Reference proteome</keyword>
<dbReference type="Proteomes" id="UP001056384">
    <property type="component" value="Chromosome 5"/>
</dbReference>
<feature type="region of interest" description="Disordered" evidence="1">
    <location>
        <begin position="105"/>
        <end position="136"/>
    </location>
</feature>
<evidence type="ECO:0000313" key="3">
    <source>
        <dbReference type="Proteomes" id="UP001056384"/>
    </source>
</evidence>
<accession>A0A9Q9ELS6</accession>
<evidence type="ECO:0008006" key="4">
    <source>
        <dbReference type="Google" id="ProtNLM"/>
    </source>
</evidence>
<gene>
    <name evidence="2" type="ORF">Slin15195_G070520</name>
</gene>
<sequence length="484" mass="53728">MSTKMNAEALLKAYGWSGSGSLDSHNGAESRGLSKPLLVSKKVDVLGVGLNKHAAVSDQWWMRAYDSGLKDLGTGKKSTLSEVREKGMFAGGLYGRFVKGESEGGTIQDWEQHKRKREDDDSGYESKGKRVKTEDEKKVKEDVSRRVDWVVDEARRRKLLEGDVKKSSKSQSAIAVYGEDAIAKFFEDAGLREGRDSSKTSIKQQKYSKEKQLRELKKSAKAFVISKLSPEERIQLESGNRSSDHKREAKRLVKSSAKAAKAAEKVAAKEAKATRKQQDLEMKAWEKGVTVEEYLQQKNEKRLAKGKIVSSSSADAADTPAFVVDTTGDATLAAKANQVVDAAGNVRYTMVDEIPIPLDPTIWEGIDVKKLPKRVREARRQWMENKRQAKKTASGAESTTEKPKSKNEKKIARQEALVMEILGKSRKAKKSGKTATIDGIQDVPLVVVTSKMPEPYTKEEMALARTVARRVLKEEKRKVKAAKA</sequence>
<dbReference type="AlphaFoldDB" id="A0A9Q9ELS6"/>
<feature type="compositionally biased region" description="Basic and acidic residues" evidence="1">
    <location>
        <begin position="399"/>
        <end position="411"/>
    </location>
</feature>
<feature type="region of interest" description="Disordered" evidence="1">
    <location>
        <begin position="383"/>
        <end position="411"/>
    </location>
</feature>
<organism evidence="2 3">
    <name type="scientific">Septoria linicola</name>
    <dbReference type="NCBI Taxonomy" id="215465"/>
    <lineage>
        <taxon>Eukaryota</taxon>
        <taxon>Fungi</taxon>
        <taxon>Dikarya</taxon>
        <taxon>Ascomycota</taxon>
        <taxon>Pezizomycotina</taxon>
        <taxon>Dothideomycetes</taxon>
        <taxon>Dothideomycetidae</taxon>
        <taxon>Mycosphaerellales</taxon>
        <taxon>Mycosphaerellaceae</taxon>
        <taxon>Septoria</taxon>
    </lineage>
</organism>
<dbReference type="EMBL" id="CP099422">
    <property type="protein sequence ID" value="USW53733.1"/>
    <property type="molecule type" value="Genomic_DNA"/>
</dbReference>